<protein>
    <submittedName>
        <fullName evidence="2">Uncharacterized protein</fullName>
    </submittedName>
</protein>
<dbReference type="EMBL" id="NWUS01000001">
    <property type="protein sequence ID" value="MBA5725023.1"/>
    <property type="molecule type" value="Genomic_DNA"/>
</dbReference>
<sequence>MSLFAGGLNTLKSVQDEGLAGQQSSFDQSLGTSIVDGINDMPTIRIGSWLQRKNEGTEGDILTPEDANARYGIKDVLNFDKPISSSIAQTLNEDKQQQLIRQNTIRNGPGGVINRTLTAFAGAAPSFLDPINYAATFIPGLGESRIAMVLGRAAARAEGFGLESVADGLLSAEGLNRRVGAALSSNLPGRVVQGASQGAAGMAALEPLNFYLDRDEHNDWSMGQALGNIAFGGFMGGSLHGLGYALGKRLDRAGTDAKGQVLADGMSSMASDSPSNAESLLNIHEVQKTREDLDRAMSEHGDTPDISAGSDENSSASEGNEDGAPEAQQYPPLRDRISSDLSDIKKSHAETLDESALYEKPNDTQNNVVSADPVRLKKTKNPPSLFTFLNRYGGVIDQGGDLRGQDIHRQRIGLIRRRGGMPLDDARSLAIQHGYLKPDADINDLINAMVEESHGRKVFPDGQIFEKERDFAALDDHYREIAADDADEASYNAGISLTPEEHRHAIEAILSGIHPDAAVEEAMMSYRHSTWDRYADMMDEGRAFHMERIGTKQMLLHSIARQRLGLYAKHLDSDIDNLSLYDLAESILKHDSSDDAVEHALRLIENGKGKGHDASAWQETVQEAYQAAHQRLDELQQGAAEAIMRNLHGYEDHEVTQSRAGLSAQREAAPRPETGQYTSPLPSGGIEHLDLSAAGSNPVMVGRMPSGIEGVPDWPVILGDGEHAPKLTKSGRDIGGGHGRLHISARHGDEIRGRGFADIDSYIRHIFRNMNQIRQDEAKGGHDTGSYFSVHMGDARGRKDKHDTAVLHLMKEGGYYRVGTSSAFETKYLEKRKLLWDGSRLNLSHPAEKNADLPPSSPNKSGSDAVYTSSRHNSTSDNGNLASKSQAIIEAQTYSDQIDRQLATLGDQISPEELAEIQREKTLSDGNVDALTSAAACLTRKAP</sequence>
<feature type="compositionally biased region" description="Polar residues" evidence="1">
    <location>
        <begin position="858"/>
        <end position="881"/>
    </location>
</feature>
<evidence type="ECO:0000256" key="1">
    <source>
        <dbReference type="SAM" id="MobiDB-lite"/>
    </source>
</evidence>
<feature type="region of interest" description="Disordered" evidence="1">
    <location>
        <begin position="654"/>
        <end position="682"/>
    </location>
</feature>
<dbReference type="Proteomes" id="UP001516390">
    <property type="component" value="Unassembled WGS sequence"/>
</dbReference>
<gene>
    <name evidence="2" type="ORF">CPA57_01855</name>
</gene>
<dbReference type="RefSeq" id="WP_182080989.1">
    <property type="nucleotide sequence ID" value="NZ_NWUS01000001.1"/>
</dbReference>
<evidence type="ECO:0000313" key="3">
    <source>
        <dbReference type="Proteomes" id="UP001516390"/>
    </source>
</evidence>
<keyword evidence="3" id="KW-1185">Reference proteome</keyword>
<feature type="region of interest" description="Disordered" evidence="1">
    <location>
        <begin position="295"/>
        <end position="332"/>
    </location>
</feature>
<evidence type="ECO:0000313" key="2">
    <source>
        <dbReference type="EMBL" id="MBA5725023.1"/>
    </source>
</evidence>
<feature type="region of interest" description="Disordered" evidence="1">
    <location>
        <begin position="846"/>
        <end position="881"/>
    </location>
</feature>
<organism evidence="2 3">
    <name type="scientific">Bombella favorum</name>
    <dbReference type="NCBI Taxonomy" id="2039164"/>
    <lineage>
        <taxon>Bacteria</taxon>
        <taxon>Pseudomonadati</taxon>
        <taxon>Pseudomonadota</taxon>
        <taxon>Alphaproteobacteria</taxon>
        <taxon>Acetobacterales</taxon>
        <taxon>Acetobacteraceae</taxon>
        <taxon>Bombella</taxon>
    </lineage>
</organism>
<comment type="caution">
    <text evidence="2">The sequence shown here is derived from an EMBL/GenBank/DDBJ whole genome shotgun (WGS) entry which is preliminary data.</text>
</comment>
<accession>A0ABR5ZL46</accession>
<reference evidence="2 3" key="1">
    <citation type="submission" date="2017-09" db="EMBL/GenBank/DDBJ databases">
        <authorList>
            <person name="Jakob F."/>
        </authorList>
    </citation>
    <scope>NUCLEOTIDE SEQUENCE [LARGE SCALE GENOMIC DNA]</scope>
    <source>
        <strain evidence="2 3">TMW 2.1880</strain>
    </source>
</reference>
<proteinExistence type="predicted"/>
<name>A0ABR5ZL46_9PROT</name>